<feature type="transmembrane region" description="Helical" evidence="1">
    <location>
        <begin position="12"/>
        <end position="30"/>
    </location>
</feature>
<accession>A0A9Q4C4D1</accession>
<keyword evidence="3" id="KW-1185">Reference proteome</keyword>
<name>A0A9Q4C4D1_9EURY</name>
<proteinExistence type="predicted"/>
<dbReference type="AlphaFoldDB" id="A0A9Q4C4D1"/>
<keyword evidence="1" id="KW-1133">Transmembrane helix</keyword>
<dbReference type="EMBL" id="RKLV01000005">
    <property type="protein sequence ID" value="MCX2818891.1"/>
    <property type="molecule type" value="Genomic_DNA"/>
</dbReference>
<comment type="caution">
    <text evidence="2">The sequence shown here is derived from an EMBL/GenBank/DDBJ whole genome shotgun (WGS) entry which is preliminary data.</text>
</comment>
<organism evidence="2 3">
    <name type="scientific">Halorutilus salinus</name>
    <dbReference type="NCBI Taxonomy" id="2487751"/>
    <lineage>
        <taxon>Archaea</taxon>
        <taxon>Methanobacteriati</taxon>
        <taxon>Methanobacteriota</taxon>
        <taxon>Stenosarchaea group</taxon>
        <taxon>Halobacteria</taxon>
        <taxon>Halorutilales</taxon>
        <taxon>Halorutilaceae</taxon>
        <taxon>Halorutilus</taxon>
    </lineage>
</organism>
<sequence length="102" mass="11708">MLSEEGQRRDLRYATYISALVFLWALQYWWTTTELLAFWLGLGVSIPTFMVSYVLIRLMRLIGGITGLSKPYNNAKGRVRGKIDEIVEEIDEEMEKESGSQG</sequence>
<feature type="transmembrane region" description="Helical" evidence="1">
    <location>
        <begin position="36"/>
        <end position="56"/>
    </location>
</feature>
<dbReference type="RefSeq" id="WP_266086733.1">
    <property type="nucleotide sequence ID" value="NZ_RKLV01000005.1"/>
</dbReference>
<evidence type="ECO:0000313" key="2">
    <source>
        <dbReference type="EMBL" id="MCX2818891.1"/>
    </source>
</evidence>
<evidence type="ECO:0000256" key="1">
    <source>
        <dbReference type="SAM" id="Phobius"/>
    </source>
</evidence>
<reference evidence="2" key="1">
    <citation type="submission" date="2022-09" db="EMBL/GenBank/DDBJ databases">
        <title>Haloadaptaus new haloarchaeum isolated from saline soil.</title>
        <authorList>
            <person name="Duran-Viseras A."/>
            <person name="Sanchez-Porro C."/>
            <person name="Ventosa A."/>
        </authorList>
    </citation>
    <scope>NUCLEOTIDE SEQUENCE</scope>
    <source>
        <strain evidence="2">F3-133</strain>
    </source>
</reference>
<dbReference type="Proteomes" id="UP001149411">
    <property type="component" value="Unassembled WGS sequence"/>
</dbReference>
<keyword evidence="1" id="KW-0472">Membrane</keyword>
<keyword evidence="1" id="KW-0812">Transmembrane</keyword>
<gene>
    <name evidence="2" type="ORF">EGH25_05955</name>
</gene>
<evidence type="ECO:0000313" key="3">
    <source>
        <dbReference type="Proteomes" id="UP001149411"/>
    </source>
</evidence>
<protein>
    <submittedName>
        <fullName evidence="2">Uncharacterized protein</fullName>
    </submittedName>
</protein>